<feature type="signal peptide" evidence="2">
    <location>
        <begin position="1"/>
        <end position="25"/>
    </location>
</feature>
<keyword evidence="2" id="KW-0732">Signal</keyword>
<keyword evidence="4" id="KW-1185">Reference proteome</keyword>
<evidence type="ECO:0000256" key="1">
    <source>
        <dbReference type="SAM" id="MobiDB-lite"/>
    </source>
</evidence>
<feature type="region of interest" description="Disordered" evidence="1">
    <location>
        <begin position="909"/>
        <end position="932"/>
    </location>
</feature>
<dbReference type="Proteomes" id="UP001153292">
    <property type="component" value="Chromosome 17"/>
</dbReference>
<evidence type="ECO:0000313" key="4">
    <source>
        <dbReference type="Proteomes" id="UP001153292"/>
    </source>
</evidence>
<evidence type="ECO:0000256" key="2">
    <source>
        <dbReference type="SAM" id="SignalP"/>
    </source>
</evidence>
<proteinExistence type="predicted"/>
<dbReference type="EMBL" id="OU963910">
    <property type="protein sequence ID" value="CAH0400316.1"/>
    <property type="molecule type" value="Genomic_DNA"/>
</dbReference>
<accession>A0ABN8AVW9</accession>
<evidence type="ECO:0000313" key="3">
    <source>
        <dbReference type="EMBL" id="CAH0400316.1"/>
    </source>
</evidence>
<sequence>MGLKVVHSHQVEFVLLVATTTVITASEDINDARTKRDIAFFKNLITGKLFHSEGVPAVVPEQNYRLFKIPGFKNVLVKAVPKVKGPVEEPSPADELKIEDVHPSIALVSSYLGTKTLNETLSALEGMKALLQSGVLSAREGTGFTTYGVPVNMSPYSTETLEVIDMDGDRPDCKFPLLQHPVPIPYTHGNQHRPVKIPLPDLPYSPRYSYKQIHGNGMTTYTSNDDKNVIVTESKYPVPLPEYLNNRFQNILALGFRPAAVDTDDHYYKYLNRDGSVSIFSGSGVVEKGKSQKPIYPFDPHHHVNVEPSFSKHDYSNKHLHQYSLVGSYSSGSGVVEQGKNKKKPLPIYPFLHKPLPVSHIHDPPKVIVAPPLPVAPVPNDYSYKQIHEDGSVSTYSGSGIVEEGKRPHLPIHPFTHKPMPVLHFPDPPKVIVAPHLPVAPVPNDYSYTHIHEDGSVSTHSGSGVVEKGNRPLMPIHPLIHKPTPVVHIHDSPKVIVAPPLPVAPVPNDYSYTHIHKDGSVSTYSGSGVAEQSQKIALPIHPLNTKPLPVVNIHDPPIVSPTLPVKPMFVANGYSYKHSHQDGSVTNYYGSGVEVEEIKSQKLPLPVHPIHIPSPVVNIHELPKVKVPHHPHESPIITNDYSYKHVHQDGSVTTYSGQGHKIEKPVVPLGTFEPLTHQVPAYEAPHIIESSFIPTKVPSVHTDYSYNHLHNDGTVTTYSNEGMVENSKERPAIIVEEVRHPAPLPSFLANRIENVAATAYKVTQPLAVIEETVYGPPIPVYQEPHPILLEQSSSFKPKPSAPSFNGEVNINVSEHNSKVPSAFSYQTVHQGGISTNHFASGLTQEKNTNDNGKMTQNTQGNQHYDNDAVMLTNNLTEIVFNAEDFRNNTQIGIDSSKAGKFSFTTVHRDGSTSTYSGSGAKPQNKLPEHTRAPATRRRLVKKVVRRPSIKSQESNYNNINEHKSNHQIVDGLEKIDVYTKDSTLTSSDISLSANPIVVLPDEHIFSYKQNKAGSSITVLSDNIDNVSVVEENRTDNPESHRGDIPDASYELLTAQAM</sequence>
<reference evidence="3" key="1">
    <citation type="submission" date="2021-12" db="EMBL/GenBank/DDBJ databases">
        <authorList>
            <person name="King R."/>
        </authorList>
    </citation>
    <scope>NUCLEOTIDE SEQUENCE</scope>
</reference>
<feature type="chain" id="PRO_5046021072" evidence="2">
    <location>
        <begin position="26"/>
        <end position="1057"/>
    </location>
</feature>
<protein>
    <submittedName>
        <fullName evidence="3">Uncharacterized protein</fullName>
    </submittedName>
</protein>
<organism evidence="3 4">
    <name type="scientific">Chilo suppressalis</name>
    <name type="common">Asiatic rice borer moth</name>
    <dbReference type="NCBI Taxonomy" id="168631"/>
    <lineage>
        <taxon>Eukaryota</taxon>
        <taxon>Metazoa</taxon>
        <taxon>Ecdysozoa</taxon>
        <taxon>Arthropoda</taxon>
        <taxon>Hexapoda</taxon>
        <taxon>Insecta</taxon>
        <taxon>Pterygota</taxon>
        <taxon>Neoptera</taxon>
        <taxon>Endopterygota</taxon>
        <taxon>Lepidoptera</taxon>
        <taxon>Glossata</taxon>
        <taxon>Ditrysia</taxon>
        <taxon>Pyraloidea</taxon>
        <taxon>Crambidae</taxon>
        <taxon>Crambinae</taxon>
        <taxon>Chilo</taxon>
    </lineage>
</organism>
<gene>
    <name evidence="3" type="ORF">CHILSU_LOCUS3506</name>
</gene>
<name>A0ABN8AVW9_CHISP</name>